<name>G2YTG0_BOTF4</name>
<proteinExistence type="predicted"/>
<gene>
    <name evidence="1" type="ORF">BofuT4_P163530.1</name>
</gene>
<dbReference type="AlphaFoldDB" id="G2YTG0"/>
<evidence type="ECO:0000313" key="2">
    <source>
        <dbReference type="Proteomes" id="UP000008177"/>
    </source>
</evidence>
<accession>G2YTG0</accession>
<organism evidence="1 2">
    <name type="scientific">Botryotinia fuckeliana (strain T4)</name>
    <name type="common">Noble rot fungus</name>
    <name type="synonym">Botrytis cinerea</name>
    <dbReference type="NCBI Taxonomy" id="999810"/>
    <lineage>
        <taxon>Eukaryota</taxon>
        <taxon>Fungi</taxon>
        <taxon>Dikarya</taxon>
        <taxon>Ascomycota</taxon>
        <taxon>Pezizomycotina</taxon>
        <taxon>Leotiomycetes</taxon>
        <taxon>Helotiales</taxon>
        <taxon>Sclerotiniaceae</taxon>
        <taxon>Botrytis</taxon>
    </lineage>
</organism>
<protein>
    <submittedName>
        <fullName evidence="1">Uncharacterized protein</fullName>
    </submittedName>
</protein>
<sequence>MVADSDQVLIFSPYPGYCPGSCPALGTVLRSNAVILLKARMVCRRADGVEWTEASTTEARLPARSMHPISSNSEFQRMLTPHERNANILVRSIELESRGYRASTVRSSIYGV</sequence>
<dbReference type="EMBL" id="FQ790352">
    <property type="protein sequence ID" value="CCD55064.1"/>
    <property type="molecule type" value="Genomic_DNA"/>
</dbReference>
<dbReference type="Proteomes" id="UP000008177">
    <property type="component" value="Unplaced contigs"/>
</dbReference>
<reference evidence="2" key="1">
    <citation type="journal article" date="2011" name="PLoS Genet.">
        <title>Genomic analysis of the necrotrophic fungal pathogens Sclerotinia sclerotiorum and Botrytis cinerea.</title>
        <authorList>
            <person name="Amselem J."/>
            <person name="Cuomo C.A."/>
            <person name="van Kan J.A."/>
            <person name="Viaud M."/>
            <person name="Benito E.P."/>
            <person name="Couloux A."/>
            <person name="Coutinho P.M."/>
            <person name="de Vries R.P."/>
            <person name="Dyer P.S."/>
            <person name="Fillinger S."/>
            <person name="Fournier E."/>
            <person name="Gout L."/>
            <person name="Hahn M."/>
            <person name="Kohn L."/>
            <person name="Lapalu N."/>
            <person name="Plummer K.M."/>
            <person name="Pradier J.M."/>
            <person name="Quevillon E."/>
            <person name="Sharon A."/>
            <person name="Simon A."/>
            <person name="ten Have A."/>
            <person name="Tudzynski B."/>
            <person name="Tudzynski P."/>
            <person name="Wincker P."/>
            <person name="Andrew M."/>
            <person name="Anthouard V."/>
            <person name="Beever R.E."/>
            <person name="Beffa R."/>
            <person name="Benoit I."/>
            <person name="Bouzid O."/>
            <person name="Brault B."/>
            <person name="Chen Z."/>
            <person name="Choquer M."/>
            <person name="Collemare J."/>
            <person name="Cotton P."/>
            <person name="Danchin E.G."/>
            <person name="Da Silva C."/>
            <person name="Gautier A."/>
            <person name="Giraud C."/>
            <person name="Giraud T."/>
            <person name="Gonzalez C."/>
            <person name="Grossetete S."/>
            <person name="Guldener U."/>
            <person name="Henrissat B."/>
            <person name="Howlett B.J."/>
            <person name="Kodira C."/>
            <person name="Kretschmer M."/>
            <person name="Lappartient A."/>
            <person name="Leroch M."/>
            <person name="Levis C."/>
            <person name="Mauceli E."/>
            <person name="Neuveglise C."/>
            <person name="Oeser B."/>
            <person name="Pearson M."/>
            <person name="Poulain J."/>
            <person name="Poussereau N."/>
            <person name="Quesneville H."/>
            <person name="Rascle C."/>
            <person name="Schumacher J."/>
            <person name="Segurens B."/>
            <person name="Sexton A."/>
            <person name="Silva E."/>
            <person name="Sirven C."/>
            <person name="Soanes D.M."/>
            <person name="Talbot N.J."/>
            <person name="Templeton M."/>
            <person name="Yandava C."/>
            <person name="Yarden O."/>
            <person name="Zeng Q."/>
            <person name="Rollins J.A."/>
            <person name="Lebrun M.H."/>
            <person name="Dickman M."/>
        </authorList>
    </citation>
    <scope>NUCLEOTIDE SEQUENCE [LARGE SCALE GENOMIC DNA]</scope>
    <source>
        <strain evidence="2">T4</strain>
    </source>
</reference>
<dbReference type="InParanoid" id="G2YTG0"/>
<evidence type="ECO:0000313" key="1">
    <source>
        <dbReference type="EMBL" id="CCD55064.1"/>
    </source>
</evidence>
<dbReference type="HOGENOM" id="CLU_2145486_0_0_1"/>